<dbReference type="PROSITE" id="PS51885">
    <property type="entry name" value="NEPRILYSIN"/>
    <property type="match status" value="1"/>
</dbReference>
<proteinExistence type="predicted"/>
<dbReference type="SUPFAM" id="SSF55486">
    <property type="entry name" value="Metalloproteases ('zincins'), catalytic domain"/>
    <property type="match status" value="1"/>
</dbReference>
<dbReference type="RefSeq" id="XP_018493802.1">
    <property type="nucleotide sequence ID" value="XM_018638286.1"/>
</dbReference>
<gene>
    <name evidence="3" type="primary">LOC108863748</name>
</gene>
<sequence length="513" mass="58156">MAEIGKLLRDDAKASELRESEFEMFKFFDSCVKSASTQHYKQSLVVLKKLFKDLGIDWYGATHESSAPVRGQLKASLQYGLDLADEIVSIGPHVNKDAAELSMSVAGHFPFELQSKAMSTNDFDAQEMSDLAARFGRKLSDFERLVRDRPNNFTSGNMRRLLRALEIPEFDVRTEKRVGVNSLAVRVFVSEVVSLFSLKPSCKMNYVDEWILGDIEEATRTPLAEILEEYFDDFTVLTDGTRVHACTASAIAGLQTYLNDSYRRMFQDHLGSALLKRFSRHIGGEATRISCDLAKCSKVTEESCSRLTQKSLPFTYFSLIRRSLTTEYTEIRTRYLISSLKLNYAKVLRRQTWMDSGTRHKLMDKLSAIVDHIGSPPHLDRLEPTEVSAVFTSNFLENTLRLLKSRQDAKLSELYRPALRDRRVWPQLEITGVNAYYVSPLNVLLSPSTMLAFPFYDETLDVSRTMATYAFVLAHEMSHGFNPYGAAFGPFGVPEKTMSSESENILLVSYPSR</sequence>
<dbReference type="KEGG" id="goe:108863748"/>
<dbReference type="GO" id="GO:0004222">
    <property type="term" value="F:metalloendopeptidase activity"/>
    <property type="evidence" value="ECO:0007669"/>
    <property type="project" value="InterPro"/>
</dbReference>
<dbReference type="Proteomes" id="UP000694867">
    <property type="component" value="Unplaced"/>
</dbReference>
<evidence type="ECO:0000313" key="3">
    <source>
        <dbReference type="RefSeq" id="XP_018493802.1"/>
    </source>
</evidence>
<dbReference type="PANTHER" id="PTHR11733:SF241">
    <property type="entry name" value="GH26575P-RELATED"/>
    <property type="match status" value="1"/>
</dbReference>
<dbReference type="Gene3D" id="3.40.390.10">
    <property type="entry name" value="Collagenase (Catalytic Domain)"/>
    <property type="match status" value="1"/>
</dbReference>
<dbReference type="InterPro" id="IPR000718">
    <property type="entry name" value="Peptidase_M13"/>
</dbReference>
<keyword evidence="2" id="KW-1185">Reference proteome</keyword>
<name>A0AAJ7L4T2_9ACAR</name>
<dbReference type="GO" id="GO:0016485">
    <property type="term" value="P:protein processing"/>
    <property type="evidence" value="ECO:0007669"/>
    <property type="project" value="TreeGrafter"/>
</dbReference>
<evidence type="ECO:0000259" key="1">
    <source>
        <dbReference type="Pfam" id="PF01431"/>
    </source>
</evidence>
<organism evidence="2 3">
    <name type="scientific">Galendromus occidentalis</name>
    <name type="common">western predatory mite</name>
    <dbReference type="NCBI Taxonomy" id="34638"/>
    <lineage>
        <taxon>Eukaryota</taxon>
        <taxon>Metazoa</taxon>
        <taxon>Ecdysozoa</taxon>
        <taxon>Arthropoda</taxon>
        <taxon>Chelicerata</taxon>
        <taxon>Arachnida</taxon>
        <taxon>Acari</taxon>
        <taxon>Parasitiformes</taxon>
        <taxon>Mesostigmata</taxon>
        <taxon>Gamasina</taxon>
        <taxon>Phytoseioidea</taxon>
        <taxon>Phytoseiidae</taxon>
        <taxon>Typhlodrominae</taxon>
        <taxon>Galendromus</taxon>
    </lineage>
</organism>
<protein>
    <submittedName>
        <fullName evidence="3">Endothelin-converting enzyme 2-like</fullName>
    </submittedName>
</protein>
<dbReference type="Gene3D" id="1.10.1380.10">
    <property type="entry name" value="Neutral endopeptidase , domain2"/>
    <property type="match status" value="1"/>
</dbReference>
<dbReference type="InterPro" id="IPR024079">
    <property type="entry name" value="MetalloPept_cat_dom_sf"/>
</dbReference>
<reference evidence="3" key="1">
    <citation type="submission" date="2025-08" db="UniProtKB">
        <authorList>
            <consortium name="RefSeq"/>
        </authorList>
    </citation>
    <scope>IDENTIFICATION</scope>
</reference>
<dbReference type="AlphaFoldDB" id="A0AAJ7L4T2"/>
<dbReference type="InterPro" id="IPR018497">
    <property type="entry name" value="Peptidase_M13_C"/>
</dbReference>
<feature type="domain" description="Peptidase M13 C-terminal" evidence="1">
    <location>
        <begin position="434"/>
        <end position="502"/>
    </location>
</feature>
<dbReference type="GO" id="GO:0005886">
    <property type="term" value="C:plasma membrane"/>
    <property type="evidence" value="ECO:0007669"/>
    <property type="project" value="TreeGrafter"/>
</dbReference>
<dbReference type="Pfam" id="PF01431">
    <property type="entry name" value="Peptidase_M13"/>
    <property type="match status" value="1"/>
</dbReference>
<evidence type="ECO:0000313" key="2">
    <source>
        <dbReference type="Proteomes" id="UP000694867"/>
    </source>
</evidence>
<dbReference type="InterPro" id="IPR042089">
    <property type="entry name" value="Peptidase_M13_dom_2"/>
</dbReference>
<accession>A0AAJ7L4T2</accession>
<dbReference type="PANTHER" id="PTHR11733">
    <property type="entry name" value="ZINC METALLOPROTEASE FAMILY M13 NEPRILYSIN-RELATED"/>
    <property type="match status" value="1"/>
</dbReference>
<dbReference type="GeneID" id="108863748"/>